<protein>
    <recommendedName>
        <fullName evidence="19">Bifunctional NAD(P)H-hydrate repair enzyme</fullName>
    </recommendedName>
    <alternativeName>
        <fullName evidence="19">Nicotinamide nucleotide repair protein</fullName>
    </alternativeName>
    <domain>
        <recommendedName>
            <fullName evidence="19">ADP-dependent (S)-NAD(P)H-hydrate dehydratase</fullName>
            <ecNumber evidence="19">4.2.1.136</ecNumber>
        </recommendedName>
        <alternativeName>
            <fullName evidence="19">ADP-dependent NAD(P)HX dehydratase</fullName>
        </alternativeName>
    </domain>
    <domain>
        <recommendedName>
            <fullName evidence="19">NAD(P)H-hydrate epimerase</fullName>
            <ecNumber evidence="19">5.1.99.6</ecNumber>
        </recommendedName>
    </domain>
</protein>
<feature type="binding site" evidence="17">
    <location>
        <position position="325"/>
    </location>
    <ligand>
        <name>(6S)-NADPHX</name>
        <dbReference type="ChEBI" id="CHEBI:64076"/>
    </ligand>
</feature>
<dbReference type="Gene3D" id="3.40.1190.20">
    <property type="match status" value="1"/>
</dbReference>
<evidence type="ECO:0000256" key="18">
    <source>
        <dbReference type="HAMAP-Rule" id="MF_01966"/>
    </source>
</evidence>
<keyword evidence="6 17" id="KW-0547">Nucleotide-binding</keyword>
<comment type="subunit">
    <text evidence="17">Homotetramer.</text>
</comment>
<dbReference type="HAMAP" id="MF_01965">
    <property type="entry name" value="NADHX_dehydratase"/>
    <property type="match status" value="1"/>
</dbReference>
<proteinExistence type="inferred from homology"/>
<dbReference type="AlphaFoldDB" id="A0A0F4PQI5"/>
<dbReference type="Gene3D" id="3.40.50.10260">
    <property type="entry name" value="YjeF N-terminal domain"/>
    <property type="match status" value="1"/>
</dbReference>
<comment type="function">
    <text evidence="17">Catalyzes the dehydration of the S-form of NAD(P)HX at the expense of ADP, which is converted to AMP. Together with NAD(P)HX epimerase, which catalyzes the epimerization of the S- and R-forms, the enzyme allows the repair of both epimers of NAD(P)HX, a damaged form of NAD(P)H that is a result of enzymatic or heat-dependent hydration.</text>
</comment>
<dbReference type="GeneID" id="58227288"/>
<dbReference type="Pfam" id="PF01256">
    <property type="entry name" value="Carb_kinase"/>
    <property type="match status" value="1"/>
</dbReference>
<dbReference type="InterPro" id="IPR017953">
    <property type="entry name" value="Carbohydrate_kinase_pred_CS"/>
</dbReference>
<dbReference type="InterPro" id="IPR029056">
    <property type="entry name" value="Ribokinase-like"/>
</dbReference>
<keyword evidence="23" id="KW-1185">Reference proteome</keyword>
<feature type="domain" description="YjeF N-terminal" evidence="21">
    <location>
        <begin position="19"/>
        <end position="219"/>
    </location>
</feature>
<feature type="binding site" evidence="17">
    <location>
        <position position="439"/>
    </location>
    <ligand>
        <name>(6S)-NADPHX</name>
        <dbReference type="ChEBI" id="CHEBI:64076"/>
    </ligand>
</feature>
<dbReference type="InterPro" id="IPR000631">
    <property type="entry name" value="CARKD"/>
</dbReference>
<keyword evidence="13" id="KW-0511">Multifunctional enzyme</keyword>
<gene>
    <name evidence="17" type="primary">nnrD</name>
    <name evidence="18" type="synonym">nnrE</name>
    <name evidence="22" type="ORF">TW72_02165</name>
</gene>
<evidence type="ECO:0000259" key="20">
    <source>
        <dbReference type="PROSITE" id="PS51383"/>
    </source>
</evidence>
<evidence type="ECO:0000256" key="7">
    <source>
        <dbReference type="ARBA" id="ARBA00022840"/>
    </source>
</evidence>
<feature type="binding site" evidence="18">
    <location>
        <position position="68"/>
    </location>
    <ligand>
        <name>K(+)</name>
        <dbReference type="ChEBI" id="CHEBI:29103"/>
    </ligand>
</feature>
<evidence type="ECO:0000313" key="23">
    <source>
        <dbReference type="Proteomes" id="UP000033664"/>
    </source>
</evidence>
<keyword evidence="11 18" id="KW-0413">Isomerase</keyword>
<evidence type="ECO:0000256" key="1">
    <source>
        <dbReference type="ARBA" id="ARBA00000013"/>
    </source>
</evidence>
<evidence type="ECO:0000256" key="19">
    <source>
        <dbReference type="PIRNR" id="PIRNR017184"/>
    </source>
</evidence>
<dbReference type="NCBIfam" id="TIGR00197">
    <property type="entry name" value="yjeF_nterm"/>
    <property type="match status" value="1"/>
</dbReference>
<comment type="similarity">
    <text evidence="18">Belongs to the NnrE/AIBP family.</text>
</comment>
<comment type="cofactor">
    <cofactor evidence="17">
        <name>Mg(2+)</name>
        <dbReference type="ChEBI" id="CHEBI:18420"/>
    </cofactor>
</comment>
<evidence type="ECO:0000256" key="2">
    <source>
        <dbReference type="ARBA" id="ARBA00000909"/>
    </source>
</evidence>
<dbReference type="PANTHER" id="PTHR12592">
    <property type="entry name" value="ATP-DEPENDENT (S)-NAD(P)H-HYDRATE DEHYDRATASE FAMILY MEMBER"/>
    <property type="match status" value="1"/>
</dbReference>
<dbReference type="GO" id="GO:0110051">
    <property type="term" value="P:metabolite repair"/>
    <property type="evidence" value="ECO:0007669"/>
    <property type="project" value="TreeGrafter"/>
</dbReference>
<evidence type="ECO:0000256" key="13">
    <source>
        <dbReference type="ARBA" id="ARBA00023268"/>
    </source>
</evidence>
<feature type="binding site" evidence="17">
    <location>
        <position position="373"/>
    </location>
    <ligand>
        <name>(6S)-NADPHX</name>
        <dbReference type="ChEBI" id="CHEBI:64076"/>
    </ligand>
</feature>
<dbReference type="PIRSF" id="PIRSF017184">
    <property type="entry name" value="Nnr"/>
    <property type="match status" value="1"/>
</dbReference>
<evidence type="ECO:0000256" key="10">
    <source>
        <dbReference type="ARBA" id="ARBA00023027"/>
    </source>
</evidence>
<dbReference type="EMBL" id="JXXZ01000002">
    <property type="protein sequence ID" value="KJZ01772.1"/>
    <property type="molecule type" value="Genomic_DNA"/>
</dbReference>
<dbReference type="NCBIfam" id="TIGR00196">
    <property type="entry name" value="yjeF_cterm"/>
    <property type="match status" value="1"/>
</dbReference>
<evidence type="ECO:0000313" key="22">
    <source>
        <dbReference type="EMBL" id="KJZ01772.1"/>
    </source>
</evidence>
<evidence type="ECO:0000256" key="3">
    <source>
        <dbReference type="ARBA" id="ARBA00006001"/>
    </source>
</evidence>
<dbReference type="Pfam" id="PF03853">
    <property type="entry name" value="YjeF_N"/>
    <property type="match status" value="1"/>
</dbReference>
<evidence type="ECO:0000256" key="16">
    <source>
        <dbReference type="ARBA" id="ARBA00049209"/>
    </source>
</evidence>
<feature type="binding site" evidence="17">
    <location>
        <position position="264"/>
    </location>
    <ligand>
        <name>(6S)-NADPHX</name>
        <dbReference type="ChEBI" id="CHEBI:64076"/>
    </ligand>
</feature>
<evidence type="ECO:0000256" key="17">
    <source>
        <dbReference type="HAMAP-Rule" id="MF_01965"/>
    </source>
</evidence>
<dbReference type="PANTHER" id="PTHR12592:SF0">
    <property type="entry name" value="ATP-DEPENDENT (S)-NAD(P)H-HYDRATE DEHYDRATASE"/>
    <property type="match status" value="1"/>
</dbReference>
<dbReference type="eggNOG" id="COG0062">
    <property type="taxonomic scope" value="Bacteria"/>
</dbReference>
<comment type="cofactor">
    <cofactor evidence="18 19">
        <name>K(+)</name>
        <dbReference type="ChEBI" id="CHEBI:29103"/>
    </cofactor>
    <text evidence="18 19">Binds 1 potassium ion per subunit.</text>
</comment>
<evidence type="ECO:0000256" key="11">
    <source>
        <dbReference type="ARBA" id="ARBA00023235"/>
    </source>
</evidence>
<feature type="binding site" evidence="18">
    <location>
        <begin position="133"/>
        <end position="139"/>
    </location>
    <ligand>
        <name>(6S)-NADPHX</name>
        <dbReference type="ChEBI" id="CHEBI:64076"/>
    </ligand>
</feature>
<dbReference type="GO" id="GO:0052856">
    <property type="term" value="F:NAD(P)HX epimerase activity"/>
    <property type="evidence" value="ECO:0007669"/>
    <property type="project" value="UniProtKB-UniRule"/>
</dbReference>
<feature type="binding site" evidence="18">
    <location>
        <position position="129"/>
    </location>
    <ligand>
        <name>K(+)</name>
        <dbReference type="ChEBI" id="CHEBI:29103"/>
    </ligand>
</feature>
<evidence type="ECO:0000256" key="9">
    <source>
        <dbReference type="ARBA" id="ARBA00022958"/>
    </source>
</evidence>
<keyword evidence="8 17" id="KW-0521">NADP</keyword>
<dbReference type="EC" id="4.2.1.136" evidence="19"/>
<feature type="domain" description="YjeF C-terminal" evidence="20">
    <location>
        <begin position="229"/>
        <end position="495"/>
    </location>
</feature>
<accession>A0A0F4PQI5</accession>
<dbReference type="EC" id="5.1.99.6" evidence="19"/>
<dbReference type="PATRIC" id="fig|151081.8.peg.1610"/>
<comment type="caution">
    <text evidence="22">The sequence shown here is derived from an EMBL/GenBank/DDBJ whole genome shotgun (WGS) entry which is preliminary data.</text>
</comment>
<dbReference type="InterPro" id="IPR030677">
    <property type="entry name" value="Nnr"/>
</dbReference>
<comment type="function">
    <text evidence="14 19">Bifunctional enzyme that catalyzes the epimerization of the S- and R-forms of NAD(P)HX and the dehydration of the S-form of NAD(P)HX at the expense of ADP, which is converted to AMP. This allows the repair of both epimers of NAD(P)HX, a damaged form of NAD(P)H that is a result of enzymatic or heat-dependent hydration.</text>
</comment>
<dbReference type="PROSITE" id="PS51385">
    <property type="entry name" value="YJEF_N"/>
    <property type="match status" value="1"/>
</dbReference>
<dbReference type="Proteomes" id="UP000033664">
    <property type="component" value="Unassembled WGS sequence"/>
</dbReference>
<evidence type="ECO:0000256" key="4">
    <source>
        <dbReference type="ARBA" id="ARBA00009524"/>
    </source>
</evidence>
<dbReference type="InterPro" id="IPR036652">
    <property type="entry name" value="YjeF_N_dom_sf"/>
</dbReference>
<feature type="binding site" evidence="18">
    <location>
        <position position="162"/>
    </location>
    <ligand>
        <name>(6S)-NADPHX</name>
        <dbReference type="ChEBI" id="CHEBI:64076"/>
    </ligand>
</feature>
<feature type="binding site" evidence="18">
    <location>
        <position position="165"/>
    </location>
    <ligand>
        <name>K(+)</name>
        <dbReference type="ChEBI" id="CHEBI:29103"/>
    </ligand>
</feature>
<evidence type="ECO:0000259" key="21">
    <source>
        <dbReference type="PROSITE" id="PS51385"/>
    </source>
</evidence>
<evidence type="ECO:0000256" key="14">
    <source>
        <dbReference type="ARBA" id="ARBA00025153"/>
    </source>
</evidence>
<evidence type="ECO:0000256" key="12">
    <source>
        <dbReference type="ARBA" id="ARBA00023239"/>
    </source>
</evidence>
<dbReference type="GO" id="GO:0046872">
    <property type="term" value="F:metal ion binding"/>
    <property type="evidence" value="ECO:0007669"/>
    <property type="project" value="UniProtKB-UniRule"/>
</dbReference>
<evidence type="ECO:0000256" key="5">
    <source>
        <dbReference type="ARBA" id="ARBA00022723"/>
    </source>
</evidence>
<feature type="binding site" evidence="17">
    <location>
        <position position="438"/>
    </location>
    <ligand>
        <name>AMP</name>
        <dbReference type="ChEBI" id="CHEBI:456215"/>
    </ligand>
</feature>
<feature type="binding site" evidence="17">
    <location>
        <begin position="410"/>
        <end position="414"/>
    </location>
    <ligand>
        <name>AMP</name>
        <dbReference type="ChEBI" id="CHEBI:456215"/>
    </ligand>
</feature>
<name>A0A0F4PQI5_9GAMM</name>
<dbReference type="InterPro" id="IPR004443">
    <property type="entry name" value="YjeF_N_dom"/>
</dbReference>
<dbReference type="SUPFAM" id="SSF53613">
    <property type="entry name" value="Ribokinase-like"/>
    <property type="match status" value="1"/>
</dbReference>
<comment type="catalytic activity">
    <reaction evidence="1 18 19">
        <text>(6R)-NADHX = (6S)-NADHX</text>
        <dbReference type="Rhea" id="RHEA:32215"/>
        <dbReference type="ChEBI" id="CHEBI:64074"/>
        <dbReference type="ChEBI" id="CHEBI:64075"/>
        <dbReference type="EC" id="5.1.99.6"/>
    </reaction>
</comment>
<comment type="similarity">
    <text evidence="17">Belongs to the NnrD/CARKD family.</text>
</comment>
<comment type="similarity">
    <text evidence="3 19">In the N-terminal section; belongs to the NnrE/AIBP family.</text>
</comment>
<dbReference type="PROSITE" id="PS01050">
    <property type="entry name" value="YJEF_C_2"/>
    <property type="match status" value="1"/>
</dbReference>
<keyword evidence="10 17" id="KW-0520">NAD</keyword>
<dbReference type="GO" id="GO:0005524">
    <property type="term" value="F:ATP binding"/>
    <property type="evidence" value="ECO:0007669"/>
    <property type="project" value="UniProtKB-UniRule"/>
</dbReference>
<dbReference type="RefSeq" id="WP_045979182.1">
    <property type="nucleotide sequence ID" value="NZ_JXXY01000006.1"/>
</dbReference>
<organism evidence="22 23">
    <name type="scientific">Pseudoalteromonas ruthenica</name>
    <dbReference type="NCBI Taxonomy" id="151081"/>
    <lineage>
        <taxon>Bacteria</taxon>
        <taxon>Pseudomonadati</taxon>
        <taxon>Pseudomonadota</taxon>
        <taxon>Gammaproteobacteria</taxon>
        <taxon>Alteromonadales</taxon>
        <taxon>Pseudoalteromonadaceae</taxon>
        <taxon>Pseudoalteromonas</taxon>
    </lineage>
</organism>
<comment type="function">
    <text evidence="18">Catalyzes the epimerization of the S- and R-forms of NAD(P)HX, a damaged form of NAD(P)H that is a result of enzymatic or heat-dependent hydration. This is a prerequisite for the S-specific NAD(P)H-hydrate dehydratase to allow the repair of both epimers of NAD(P)HX.</text>
</comment>
<evidence type="ECO:0000256" key="6">
    <source>
        <dbReference type="ARBA" id="ARBA00022741"/>
    </source>
</evidence>
<comment type="catalytic activity">
    <reaction evidence="16 17 19">
        <text>(6S)-NADPHX + ADP = AMP + phosphate + NADPH + H(+)</text>
        <dbReference type="Rhea" id="RHEA:32235"/>
        <dbReference type="ChEBI" id="CHEBI:15378"/>
        <dbReference type="ChEBI" id="CHEBI:43474"/>
        <dbReference type="ChEBI" id="CHEBI:57783"/>
        <dbReference type="ChEBI" id="CHEBI:64076"/>
        <dbReference type="ChEBI" id="CHEBI:456215"/>
        <dbReference type="ChEBI" id="CHEBI:456216"/>
        <dbReference type="EC" id="4.2.1.136"/>
    </reaction>
</comment>
<dbReference type="CDD" id="cd01171">
    <property type="entry name" value="YXKO-related"/>
    <property type="match status" value="1"/>
</dbReference>
<dbReference type="HAMAP" id="MF_01966">
    <property type="entry name" value="NADHX_epimerase"/>
    <property type="match status" value="1"/>
</dbReference>
<evidence type="ECO:0000256" key="15">
    <source>
        <dbReference type="ARBA" id="ARBA00048238"/>
    </source>
</evidence>
<comment type="similarity">
    <text evidence="4 19">In the C-terminal section; belongs to the NnrD/CARKD family.</text>
</comment>
<dbReference type="GO" id="GO:0052855">
    <property type="term" value="F:ADP-dependent NAD(P)H-hydrate dehydratase activity"/>
    <property type="evidence" value="ECO:0007669"/>
    <property type="project" value="UniProtKB-UniRule"/>
</dbReference>
<keyword evidence="12 17" id="KW-0456">Lyase</keyword>
<sequence>MDSHYSTNLPQLVFTPQQLQQYEAAAAKHSGVSMQELMHRAGSTVAHWIQQHYDEKKRVIVLSGGGNNAGDGFVVATELRQQGYDVKVWPLVAVHTLKGDAATMYERFKQSGGECVQDASLHHYHIVVDAIFGIGLNRALPEPIADVLAKVNAAKVMRIAIDVPSGVDAHSAQVHNNAFNAHHTLTFIALKQGLLSGRAKTQCGHLWFAPLAIEQAFYRQCSAVACLNDHASMMRKRPVRDQGSHKNNAGHVLVVAGGLGMAGAARLASEAALRTGTGLVSVATHPDNVQTISQGCYELMVHGVTTAQQLTALLEKANVVVIGPGLGQCQWAQQMLSTVLGYEHKRLKVLDADALNLLAQHPQRLTDCVLTPHPKEAARLLQSSVTEVEANRFAKVQELARSYQATVLLKGPGTLICSADKLTINSSGSNALASGGMGDVLSGIIGALLAQGVSPHDSACVGAYVHGLAAQQASSEGSKGLLASDLFPVVRALIG</sequence>
<comment type="catalytic activity">
    <reaction evidence="2 18 19">
        <text>(6R)-NADPHX = (6S)-NADPHX</text>
        <dbReference type="Rhea" id="RHEA:32227"/>
        <dbReference type="ChEBI" id="CHEBI:64076"/>
        <dbReference type="ChEBI" id="CHEBI:64077"/>
        <dbReference type="EC" id="5.1.99.6"/>
    </reaction>
</comment>
<keyword evidence="9 18" id="KW-0630">Potassium</keyword>
<reference evidence="22 23" key="1">
    <citation type="journal article" date="2015" name="BMC Genomics">
        <title>Genome mining reveals unlocked bioactive potential of marine Gram-negative bacteria.</title>
        <authorList>
            <person name="Machado H."/>
            <person name="Sonnenschein E.C."/>
            <person name="Melchiorsen J."/>
            <person name="Gram L."/>
        </authorList>
    </citation>
    <scope>NUCLEOTIDE SEQUENCE [LARGE SCALE GENOMIC DNA]</scope>
    <source>
        <strain evidence="22 23">S3137</strain>
    </source>
</reference>
<dbReference type="OrthoDB" id="9806925at2"/>
<dbReference type="PROSITE" id="PS51383">
    <property type="entry name" value="YJEF_C_3"/>
    <property type="match status" value="1"/>
</dbReference>
<dbReference type="SUPFAM" id="SSF64153">
    <property type="entry name" value="YjeF N-terminal domain-like"/>
    <property type="match status" value="1"/>
</dbReference>
<keyword evidence="7 17" id="KW-0067">ATP-binding</keyword>
<evidence type="ECO:0000256" key="8">
    <source>
        <dbReference type="ARBA" id="ARBA00022857"/>
    </source>
</evidence>
<dbReference type="eggNOG" id="COG0063">
    <property type="taxonomic scope" value="Bacteria"/>
</dbReference>
<comment type="catalytic activity">
    <reaction evidence="15 17 19">
        <text>(6S)-NADHX + ADP = AMP + phosphate + NADH + H(+)</text>
        <dbReference type="Rhea" id="RHEA:32223"/>
        <dbReference type="ChEBI" id="CHEBI:15378"/>
        <dbReference type="ChEBI" id="CHEBI:43474"/>
        <dbReference type="ChEBI" id="CHEBI:57945"/>
        <dbReference type="ChEBI" id="CHEBI:64074"/>
        <dbReference type="ChEBI" id="CHEBI:456215"/>
        <dbReference type="ChEBI" id="CHEBI:456216"/>
        <dbReference type="EC" id="4.2.1.136"/>
    </reaction>
</comment>
<comment type="caution">
    <text evidence="18">Lacks conserved residue(s) required for the propagation of feature annotation.</text>
</comment>
<keyword evidence="5 18" id="KW-0479">Metal-binding</keyword>
<dbReference type="GO" id="GO:0046496">
    <property type="term" value="P:nicotinamide nucleotide metabolic process"/>
    <property type="evidence" value="ECO:0007669"/>
    <property type="project" value="UniProtKB-UniRule"/>
</dbReference>